<feature type="modified residue" description="4-aspartylphosphate" evidence="10">
    <location>
        <position position="49"/>
    </location>
</feature>
<evidence type="ECO:0000256" key="6">
    <source>
        <dbReference type="ARBA" id="ARBA00023125"/>
    </source>
</evidence>
<dbReference type="SMART" id="SM00862">
    <property type="entry name" value="Trans_reg_C"/>
    <property type="match status" value="1"/>
</dbReference>
<dbReference type="SUPFAM" id="SSF52172">
    <property type="entry name" value="CheY-like"/>
    <property type="match status" value="1"/>
</dbReference>
<evidence type="ECO:0000313" key="14">
    <source>
        <dbReference type="EMBL" id="GLS71863.1"/>
    </source>
</evidence>
<evidence type="ECO:0000256" key="10">
    <source>
        <dbReference type="PROSITE-ProRule" id="PRU00169"/>
    </source>
</evidence>
<gene>
    <name evidence="14" type="ORF">GCM10007890_38760</name>
</gene>
<dbReference type="InterPro" id="IPR036388">
    <property type="entry name" value="WH-like_DNA-bd_sf"/>
</dbReference>
<evidence type="ECO:0000256" key="2">
    <source>
        <dbReference type="ARBA" id="ARBA00022490"/>
    </source>
</evidence>
<dbReference type="EMBL" id="BSPL01000019">
    <property type="protein sequence ID" value="GLS71863.1"/>
    <property type="molecule type" value="Genomic_DNA"/>
</dbReference>
<feature type="domain" description="OmpR/PhoB-type" evidence="13">
    <location>
        <begin position="128"/>
        <end position="228"/>
    </location>
</feature>
<dbReference type="Gene3D" id="6.10.250.690">
    <property type="match status" value="1"/>
</dbReference>
<dbReference type="InterPro" id="IPR011006">
    <property type="entry name" value="CheY-like_superfamily"/>
</dbReference>
<dbReference type="Pfam" id="PF00486">
    <property type="entry name" value="Trans_reg_C"/>
    <property type="match status" value="1"/>
</dbReference>
<dbReference type="PROSITE" id="PS50110">
    <property type="entry name" value="RESPONSE_REGULATORY"/>
    <property type="match status" value="1"/>
</dbReference>
<dbReference type="Proteomes" id="UP001157440">
    <property type="component" value="Unassembled WGS sequence"/>
</dbReference>
<keyword evidence="2" id="KW-0963">Cytoplasm</keyword>
<evidence type="ECO:0000259" key="12">
    <source>
        <dbReference type="PROSITE" id="PS50110"/>
    </source>
</evidence>
<evidence type="ECO:0000256" key="4">
    <source>
        <dbReference type="ARBA" id="ARBA00023012"/>
    </source>
</evidence>
<reference evidence="15" key="1">
    <citation type="journal article" date="2019" name="Int. J. Syst. Evol. Microbiol.">
        <title>The Global Catalogue of Microorganisms (GCM) 10K type strain sequencing project: providing services to taxonomists for standard genome sequencing and annotation.</title>
        <authorList>
            <consortium name="The Broad Institute Genomics Platform"/>
            <consortium name="The Broad Institute Genome Sequencing Center for Infectious Disease"/>
            <person name="Wu L."/>
            <person name="Ma J."/>
        </authorList>
    </citation>
    <scope>NUCLEOTIDE SEQUENCE [LARGE SCALE GENOMIC DNA]</scope>
    <source>
        <strain evidence="15">NBRC 103632</strain>
    </source>
</reference>
<dbReference type="SUPFAM" id="SSF46894">
    <property type="entry name" value="C-terminal effector domain of the bipartite response regulators"/>
    <property type="match status" value="1"/>
</dbReference>
<dbReference type="AlphaFoldDB" id="A0AA37WV69"/>
<dbReference type="SMART" id="SM00448">
    <property type="entry name" value="REC"/>
    <property type="match status" value="1"/>
</dbReference>
<protein>
    <recommendedName>
        <fullName evidence="9">Regulatory protein VirG</fullName>
    </recommendedName>
</protein>
<evidence type="ECO:0000256" key="5">
    <source>
        <dbReference type="ARBA" id="ARBA00023015"/>
    </source>
</evidence>
<dbReference type="InterPro" id="IPR039420">
    <property type="entry name" value="WalR-like"/>
</dbReference>
<keyword evidence="6 11" id="KW-0238">DNA-binding</keyword>
<dbReference type="GO" id="GO:0000156">
    <property type="term" value="F:phosphorelay response regulator activity"/>
    <property type="evidence" value="ECO:0007669"/>
    <property type="project" value="TreeGrafter"/>
</dbReference>
<name>A0AA37WV69_9HYPH</name>
<dbReference type="GO" id="GO:0000976">
    <property type="term" value="F:transcription cis-regulatory region binding"/>
    <property type="evidence" value="ECO:0007669"/>
    <property type="project" value="TreeGrafter"/>
</dbReference>
<evidence type="ECO:0000256" key="8">
    <source>
        <dbReference type="ARBA" id="ARBA00023163"/>
    </source>
</evidence>
<dbReference type="InterPro" id="IPR001867">
    <property type="entry name" value="OmpR/PhoB-type_DNA-bd"/>
</dbReference>
<sequence>MLIVDPDEESRSALARQLALEGFSVRDTSGAAGMHQCLAHDGIDLILLDLVLPDIDGLQLAREVRSLSWKVGLIMMASRTDVIDRIVGLEIGADDYILKPFHIRELIARMKSILRRVQPTMPASSTGEQVFSFDGWQFNPSRRKLTSPLGHDIVLTSGEYELLKVFVEHPGQVLTRNQLMDLTRGREWNGLDRVVDAQIVRLRKKIEIDPKNPQLIKSVRGAGYVFASRLSYASARTCGVPAMDRDQILYRQTEKSQPY</sequence>
<evidence type="ECO:0000256" key="3">
    <source>
        <dbReference type="ARBA" id="ARBA00022553"/>
    </source>
</evidence>
<keyword evidence="8" id="KW-0804">Transcription</keyword>
<feature type="DNA-binding region" description="OmpR/PhoB-type" evidence="11">
    <location>
        <begin position="128"/>
        <end position="228"/>
    </location>
</feature>
<keyword evidence="15" id="KW-1185">Reference proteome</keyword>
<evidence type="ECO:0000256" key="1">
    <source>
        <dbReference type="ARBA" id="ARBA00004496"/>
    </source>
</evidence>
<dbReference type="InterPro" id="IPR001789">
    <property type="entry name" value="Sig_transdc_resp-reg_receiver"/>
</dbReference>
<dbReference type="GO" id="GO:0032993">
    <property type="term" value="C:protein-DNA complex"/>
    <property type="evidence" value="ECO:0007669"/>
    <property type="project" value="TreeGrafter"/>
</dbReference>
<keyword evidence="4" id="KW-0902">Two-component regulatory system</keyword>
<evidence type="ECO:0000256" key="7">
    <source>
        <dbReference type="ARBA" id="ARBA00023159"/>
    </source>
</evidence>
<keyword evidence="5" id="KW-0805">Transcription regulation</keyword>
<dbReference type="PROSITE" id="PS51755">
    <property type="entry name" value="OMPR_PHOB"/>
    <property type="match status" value="1"/>
</dbReference>
<keyword evidence="3 10" id="KW-0597">Phosphoprotein</keyword>
<evidence type="ECO:0000256" key="9">
    <source>
        <dbReference type="ARBA" id="ARBA00067337"/>
    </source>
</evidence>
<comment type="subcellular location">
    <subcellularLocation>
        <location evidence="1">Cytoplasm</location>
    </subcellularLocation>
</comment>
<evidence type="ECO:0000256" key="11">
    <source>
        <dbReference type="PROSITE-ProRule" id="PRU01091"/>
    </source>
</evidence>
<comment type="caution">
    <text evidence="14">The sequence shown here is derived from an EMBL/GenBank/DDBJ whole genome shotgun (WGS) entry which is preliminary data.</text>
</comment>
<proteinExistence type="predicted"/>
<dbReference type="Pfam" id="PF00072">
    <property type="entry name" value="Response_reg"/>
    <property type="match status" value="1"/>
</dbReference>
<dbReference type="GO" id="GO:0006355">
    <property type="term" value="P:regulation of DNA-templated transcription"/>
    <property type="evidence" value="ECO:0007669"/>
    <property type="project" value="InterPro"/>
</dbReference>
<dbReference type="Gene3D" id="1.10.10.10">
    <property type="entry name" value="Winged helix-like DNA-binding domain superfamily/Winged helix DNA-binding domain"/>
    <property type="match status" value="1"/>
</dbReference>
<evidence type="ECO:0000313" key="15">
    <source>
        <dbReference type="Proteomes" id="UP001157440"/>
    </source>
</evidence>
<accession>A0AA37WV69</accession>
<dbReference type="RefSeq" id="WP_238196816.1">
    <property type="nucleotide sequence ID" value="NZ_BPQZ01000013.1"/>
</dbReference>
<dbReference type="InterPro" id="IPR016032">
    <property type="entry name" value="Sig_transdc_resp-reg_C-effctor"/>
</dbReference>
<feature type="domain" description="Response regulatory" evidence="12">
    <location>
        <begin position="1"/>
        <end position="114"/>
    </location>
</feature>
<dbReference type="GO" id="GO:0005829">
    <property type="term" value="C:cytosol"/>
    <property type="evidence" value="ECO:0007669"/>
    <property type="project" value="TreeGrafter"/>
</dbReference>
<dbReference type="PANTHER" id="PTHR48111">
    <property type="entry name" value="REGULATOR OF RPOS"/>
    <property type="match status" value="1"/>
</dbReference>
<keyword evidence="7" id="KW-0010">Activator</keyword>
<dbReference type="Gene3D" id="3.40.50.2300">
    <property type="match status" value="1"/>
</dbReference>
<organism evidence="14 15">
    <name type="scientific">Methylobacterium tardum</name>
    <dbReference type="NCBI Taxonomy" id="374432"/>
    <lineage>
        <taxon>Bacteria</taxon>
        <taxon>Pseudomonadati</taxon>
        <taxon>Pseudomonadota</taxon>
        <taxon>Alphaproteobacteria</taxon>
        <taxon>Hyphomicrobiales</taxon>
        <taxon>Methylobacteriaceae</taxon>
        <taxon>Methylobacterium</taxon>
    </lineage>
</organism>
<dbReference type="FunFam" id="1.10.10.10:FF:000099">
    <property type="entry name" value="Two-component system response regulator TorR"/>
    <property type="match status" value="1"/>
</dbReference>
<evidence type="ECO:0000259" key="13">
    <source>
        <dbReference type="PROSITE" id="PS51755"/>
    </source>
</evidence>
<dbReference type="PANTHER" id="PTHR48111:SF4">
    <property type="entry name" value="DNA-BINDING DUAL TRANSCRIPTIONAL REGULATOR OMPR"/>
    <property type="match status" value="1"/>
</dbReference>
<dbReference type="CDD" id="cd00383">
    <property type="entry name" value="trans_reg_C"/>
    <property type="match status" value="1"/>
</dbReference>